<evidence type="ECO:0000313" key="1">
    <source>
        <dbReference type="EMBL" id="MBE9040161.1"/>
    </source>
</evidence>
<reference evidence="1" key="1">
    <citation type="submission" date="2020-10" db="EMBL/GenBank/DDBJ databases">
        <authorList>
            <person name="Castelo-Branco R."/>
            <person name="Eusebio N."/>
            <person name="Adriana R."/>
            <person name="Vieira A."/>
            <person name="Brugerolle De Fraissinette N."/>
            <person name="Rezende De Castro R."/>
            <person name="Schneider M.P."/>
            <person name="Vasconcelos V."/>
            <person name="Leao P.N."/>
        </authorList>
    </citation>
    <scope>NUCLEOTIDE SEQUENCE</scope>
    <source>
        <strain evidence="1">LEGE 11467</strain>
    </source>
</reference>
<dbReference type="EMBL" id="JADEXN010000060">
    <property type="protein sequence ID" value="MBE9040161.1"/>
    <property type="molecule type" value="Genomic_DNA"/>
</dbReference>
<name>A0A928VU26_9CYAN</name>
<comment type="caution">
    <text evidence="1">The sequence shown here is derived from an EMBL/GenBank/DDBJ whole genome shotgun (WGS) entry which is preliminary data.</text>
</comment>
<keyword evidence="2" id="KW-1185">Reference proteome</keyword>
<protein>
    <submittedName>
        <fullName evidence="1">Uncharacterized protein</fullName>
    </submittedName>
</protein>
<gene>
    <name evidence="1" type="ORF">IQ235_05065</name>
</gene>
<evidence type="ECO:0000313" key="2">
    <source>
        <dbReference type="Proteomes" id="UP000621799"/>
    </source>
</evidence>
<proteinExistence type="predicted"/>
<dbReference type="RefSeq" id="WP_264320419.1">
    <property type="nucleotide sequence ID" value="NZ_JADEXN010000060.1"/>
</dbReference>
<dbReference type="AlphaFoldDB" id="A0A928VU26"/>
<dbReference type="Proteomes" id="UP000621799">
    <property type="component" value="Unassembled WGS sequence"/>
</dbReference>
<accession>A0A928VU26</accession>
<sequence length="113" mass="12599">MRNQQPQDSIGTIELSPGIEIQALISQEHIPALRAGFALFPANPRWSALKFQAWKSGRRLRQALERGETYVGDRHLTLVATEPQVEKPAPRQPIEACLSAVKRLLGERSYAGL</sequence>
<organism evidence="1 2">
    <name type="scientific">Zarconia navalis LEGE 11467</name>
    <dbReference type="NCBI Taxonomy" id="1828826"/>
    <lineage>
        <taxon>Bacteria</taxon>
        <taxon>Bacillati</taxon>
        <taxon>Cyanobacteriota</taxon>
        <taxon>Cyanophyceae</taxon>
        <taxon>Oscillatoriophycideae</taxon>
        <taxon>Oscillatoriales</taxon>
        <taxon>Oscillatoriales incertae sedis</taxon>
        <taxon>Zarconia</taxon>
        <taxon>Zarconia navalis</taxon>
    </lineage>
</organism>